<gene>
    <name evidence="2" type="ORF">BT62DRAFT_445305</name>
</gene>
<evidence type="ECO:0000256" key="1">
    <source>
        <dbReference type="SAM" id="MobiDB-lite"/>
    </source>
</evidence>
<feature type="compositionally biased region" description="Low complexity" evidence="1">
    <location>
        <begin position="273"/>
        <end position="297"/>
    </location>
</feature>
<dbReference type="RefSeq" id="XP_043035854.1">
    <property type="nucleotide sequence ID" value="XM_043180919.1"/>
</dbReference>
<protein>
    <submittedName>
        <fullName evidence="2">Uncharacterized protein</fullName>
    </submittedName>
</protein>
<dbReference type="GeneID" id="66103215"/>
<comment type="caution">
    <text evidence="2">The sequence shown here is derived from an EMBL/GenBank/DDBJ whole genome shotgun (WGS) entry which is preliminary data.</text>
</comment>
<evidence type="ECO:0000313" key="3">
    <source>
        <dbReference type="Proteomes" id="UP000812287"/>
    </source>
</evidence>
<name>A0A9P8ANY2_9AGAR</name>
<dbReference type="Proteomes" id="UP000812287">
    <property type="component" value="Unassembled WGS sequence"/>
</dbReference>
<dbReference type="OrthoDB" id="2870986at2759"/>
<keyword evidence="3" id="KW-1185">Reference proteome</keyword>
<sequence>MPPRRRAPTAQTPTLEDFLKYGRNQTYTTQALASHIQAASGLLPLLGAPADAGPAPIDQYGPSLYINSKTDQIGRDEYIPFLFAQLKDPRIPVNSMNIWHQNFLEARNPPVLMTALSSFPNVCILNIHTIKCNESQFISLVRSYSNLQILETQDIDIREYESSNSAHADPVEAASVAPREIRDGQQGPEIQEISLYIDTTTGWIFLDLFASRRSPVALRNLSKLTLRHRSPVICNDNNFVRRLSRIIRLCPILWEIDIDSFNIGKFHSPPSSPSTSATPSTTSISASSSPARTTRRT</sequence>
<dbReference type="EMBL" id="MU250552">
    <property type="protein sequence ID" value="KAG7442354.1"/>
    <property type="molecule type" value="Genomic_DNA"/>
</dbReference>
<reference evidence="2" key="1">
    <citation type="submission" date="2020-11" db="EMBL/GenBank/DDBJ databases">
        <title>Adaptations for nitrogen fixation in a non-lichenized fungal sporocarp promotes dispersal by wood-feeding termites.</title>
        <authorList>
            <consortium name="DOE Joint Genome Institute"/>
            <person name="Koch R.A."/>
            <person name="Yoon G."/>
            <person name="Arayal U."/>
            <person name="Lail K."/>
            <person name="Amirebrahimi M."/>
            <person name="Labutti K."/>
            <person name="Lipzen A."/>
            <person name="Riley R."/>
            <person name="Barry K."/>
            <person name="Henrissat B."/>
            <person name="Grigoriev I.V."/>
            <person name="Herr J.R."/>
            <person name="Aime M.C."/>
        </authorList>
    </citation>
    <scope>NUCLEOTIDE SEQUENCE</scope>
    <source>
        <strain evidence="2">MCA 3950</strain>
    </source>
</reference>
<organism evidence="2 3">
    <name type="scientific">Guyanagaster necrorhizus</name>
    <dbReference type="NCBI Taxonomy" id="856835"/>
    <lineage>
        <taxon>Eukaryota</taxon>
        <taxon>Fungi</taxon>
        <taxon>Dikarya</taxon>
        <taxon>Basidiomycota</taxon>
        <taxon>Agaricomycotina</taxon>
        <taxon>Agaricomycetes</taxon>
        <taxon>Agaricomycetidae</taxon>
        <taxon>Agaricales</taxon>
        <taxon>Marasmiineae</taxon>
        <taxon>Physalacriaceae</taxon>
        <taxon>Guyanagaster</taxon>
    </lineage>
</organism>
<evidence type="ECO:0000313" key="2">
    <source>
        <dbReference type="EMBL" id="KAG7442354.1"/>
    </source>
</evidence>
<accession>A0A9P8ANY2</accession>
<proteinExistence type="predicted"/>
<dbReference type="AlphaFoldDB" id="A0A9P8ANY2"/>
<feature type="region of interest" description="Disordered" evidence="1">
    <location>
        <begin position="267"/>
        <end position="297"/>
    </location>
</feature>